<reference evidence="1 2" key="1">
    <citation type="submission" date="2016-11" db="EMBL/GenBank/DDBJ databases">
        <authorList>
            <person name="Varghese N."/>
            <person name="Submissions S."/>
        </authorList>
    </citation>
    <scope>NUCLEOTIDE SEQUENCE [LARGE SCALE GENOMIC DNA]</scope>
    <source>
        <strain evidence="1 2">DSM 22613</strain>
    </source>
</reference>
<dbReference type="EMBL" id="FQWA01000007">
    <property type="protein sequence ID" value="SHF72708.1"/>
    <property type="molecule type" value="Genomic_DNA"/>
</dbReference>
<dbReference type="AlphaFoldDB" id="A0AAX2F2X2"/>
<evidence type="ECO:0000313" key="1">
    <source>
        <dbReference type="EMBL" id="SHF72708.1"/>
    </source>
</evidence>
<keyword evidence="2" id="KW-1185">Reference proteome</keyword>
<comment type="caution">
    <text evidence="1">The sequence shown here is derived from an EMBL/GenBank/DDBJ whole genome shotgun (WGS) entry which is preliminary data.</text>
</comment>
<organism evidence="1 2">
    <name type="scientific">Prevotella scopos JCM 17725</name>
    <dbReference type="NCBI Taxonomy" id="1236518"/>
    <lineage>
        <taxon>Bacteria</taxon>
        <taxon>Pseudomonadati</taxon>
        <taxon>Bacteroidota</taxon>
        <taxon>Bacteroidia</taxon>
        <taxon>Bacteroidales</taxon>
        <taxon>Prevotellaceae</taxon>
        <taxon>Prevotella</taxon>
    </lineage>
</organism>
<gene>
    <name evidence="1" type="ORF">SAMN05444364_1072</name>
</gene>
<evidence type="ECO:0000313" key="2">
    <source>
        <dbReference type="Proteomes" id="UP000184105"/>
    </source>
</evidence>
<sequence>MCPYFCFYEVPQKTRYAFCTDSINIGHCSLIIVF</sequence>
<accession>A0AAX2F2X2</accession>
<dbReference type="Proteomes" id="UP000184105">
    <property type="component" value="Unassembled WGS sequence"/>
</dbReference>
<proteinExistence type="predicted"/>
<protein>
    <submittedName>
        <fullName evidence="1">Uncharacterized protein</fullName>
    </submittedName>
</protein>
<name>A0AAX2F2X2_9BACT</name>